<feature type="non-terminal residue" evidence="2">
    <location>
        <position position="83"/>
    </location>
</feature>
<proteinExistence type="predicted"/>
<accession>A0A6A5R448</accession>
<sequence length="83" mass="9496">MPPHLSHLLQPLDVGCFAPLKKAFSRRVQDLAHKRVFYINKEGFLPTFKAVFFNIFTAENCYKAFKAVGLVPLKAQVVLDYLK</sequence>
<reference evidence="2" key="1">
    <citation type="journal article" date="2020" name="Stud. Mycol.">
        <title>101 Dothideomycetes genomes: a test case for predicting lifestyles and emergence of pathogens.</title>
        <authorList>
            <person name="Haridas S."/>
            <person name="Albert R."/>
            <person name="Binder M."/>
            <person name="Bloem J."/>
            <person name="Labutti K."/>
            <person name="Salamov A."/>
            <person name="Andreopoulos B."/>
            <person name="Baker S."/>
            <person name="Barry K."/>
            <person name="Bills G."/>
            <person name="Bluhm B."/>
            <person name="Cannon C."/>
            <person name="Castanera R."/>
            <person name="Culley D."/>
            <person name="Daum C."/>
            <person name="Ezra D."/>
            <person name="Gonzalez J."/>
            <person name="Henrissat B."/>
            <person name="Kuo A."/>
            <person name="Liang C."/>
            <person name="Lipzen A."/>
            <person name="Lutzoni F."/>
            <person name="Magnuson J."/>
            <person name="Mondo S."/>
            <person name="Nolan M."/>
            <person name="Ohm R."/>
            <person name="Pangilinan J."/>
            <person name="Park H.-J."/>
            <person name="Ramirez L."/>
            <person name="Alfaro M."/>
            <person name="Sun H."/>
            <person name="Tritt A."/>
            <person name="Yoshinaga Y."/>
            <person name="Zwiers L.-H."/>
            <person name="Turgeon B."/>
            <person name="Goodwin S."/>
            <person name="Spatafora J."/>
            <person name="Crous P."/>
            <person name="Grigoriev I."/>
        </authorList>
    </citation>
    <scope>NUCLEOTIDE SEQUENCE</scope>
    <source>
        <strain evidence="2">CBS 183.55</strain>
    </source>
</reference>
<gene>
    <name evidence="2" type="ORF">M421DRAFT_42910</name>
</gene>
<evidence type="ECO:0000313" key="2">
    <source>
        <dbReference type="EMBL" id="KAF1922159.1"/>
    </source>
</evidence>
<dbReference type="InterPro" id="IPR004875">
    <property type="entry name" value="DDE_SF_endonuclease_dom"/>
</dbReference>
<organism evidence="2 3">
    <name type="scientific">Didymella exigua CBS 183.55</name>
    <dbReference type="NCBI Taxonomy" id="1150837"/>
    <lineage>
        <taxon>Eukaryota</taxon>
        <taxon>Fungi</taxon>
        <taxon>Dikarya</taxon>
        <taxon>Ascomycota</taxon>
        <taxon>Pezizomycotina</taxon>
        <taxon>Dothideomycetes</taxon>
        <taxon>Pleosporomycetidae</taxon>
        <taxon>Pleosporales</taxon>
        <taxon>Pleosporineae</taxon>
        <taxon>Didymellaceae</taxon>
        <taxon>Didymella</taxon>
    </lineage>
</organism>
<dbReference type="Proteomes" id="UP000800082">
    <property type="component" value="Unassembled WGS sequence"/>
</dbReference>
<protein>
    <recommendedName>
        <fullName evidence="1">DDE-1 domain-containing protein</fullName>
    </recommendedName>
</protein>
<evidence type="ECO:0000313" key="3">
    <source>
        <dbReference type="Proteomes" id="UP000800082"/>
    </source>
</evidence>
<dbReference type="RefSeq" id="XP_033442413.1">
    <property type="nucleotide sequence ID" value="XM_033594618.1"/>
</dbReference>
<dbReference type="EMBL" id="ML979073">
    <property type="protein sequence ID" value="KAF1922159.1"/>
    <property type="molecule type" value="Genomic_DNA"/>
</dbReference>
<dbReference type="AlphaFoldDB" id="A0A6A5R448"/>
<dbReference type="GeneID" id="54352286"/>
<dbReference type="GO" id="GO:0003676">
    <property type="term" value="F:nucleic acid binding"/>
    <property type="evidence" value="ECO:0007669"/>
    <property type="project" value="InterPro"/>
</dbReference>
<evidence type="ECO:0000259" key="1">
    <source>
        <dbReference type="Pfam" id="PF03184"/>
    </source>
</evidence>
<feature type="domain" description="DDE-1" evidence="1">
    <location>
        <begin position="1"/>
        <end position="35"/>
    </location>
</feature>
<name>A0A6A5R448_9PLEO</name>
<dbReference type="Pfam" id="PF03184">
    <property type="entry name" value="DDE_1"/>
    <property type="match status" value="1"/>
</dbReference>
<keyword evidence="3" id="KW-1185">Reference proteome</keyword>
<dbReference type="OrthoDB" id="3782401at2759"/>